<dbReference type="InterPro" id="IPR003010">
    <property type="entry name" value="C-N_Hydrolase"/>
</dbReference>
<dbReference type="InterPro" id="IPR036526">
    <property type="entry name" value="C-N_Hydrolase_sf"/>
</dbReference>
<sequence length="529" mass="59362">MQALLPGTLLLFALFIIHPSTSSSPSYIGAVVEYRPVTEGEDGRKVAELNAAHVKTIVKKASEYNVDIIVFPEIGLTSLPENRSWTIDKIRAHHRFAASYIPEPEENVVLCHSSDRYSESLKSVSCTAKEQRTYVVVNHHEKVDCEPDSADCASDGFLLYNTNVVFDREGRLIARYRKYNLFSEPGVNITNQPEISIFHTDFGVKFGQIICNDILYVNPARQLVHRYNVTDVVYSAEWFSELPFLTSVQTHSAWAFDNDVNLLSSGFNEPAITNGGSGIYLGKDGIVESTIPNESANLLVVAEIPKIVNGRRQRLVNPAPPKVYRFSQAEVPTTWDTTENFMYKDDFSVYTTEMVDPKLGSYSKKLCNRGLCCDFELEMDFDKNVARGTGVDYYRYRIGVFNGTRLFAGLFTVGIEVCGLFFCSDDSLASCGSRFIGNSHIVQPTTFRSVAIEREIDENKQKFYLPMTLTPSLVSIRASKISFETSCSRDEASKNLKMKLKKPETNLMTFAIYGRDLAKDGSQLTRSSE</sequence>
<feature type="signal peptide" evidence="5">
    <location>
        <begin position="1"/>
        <end position="22"/>
    </location>
</feature>
<keyword evidence="2 5" id="KW-0732">Signal</keyword>
<reference evidence="7 8" key="1">
    <citation type="journal article" date="2017" name="Curr. Biol.">
        <title>The Evolution of Venom by Co-option of Single-Copy Genes.</title>
        <authorList>
            <person name="Martinson E.O."/>
            <person name="Mrinalini"/>
            <person name="Kelkar Y.D."/>
            <person name="Chang C.H."/>
            <person name="Werren J.H."/>
        </authorList>
    </citation>
    <scope>NUCLEOTIDE SEQUENCE [LARGE SCALE GENOMIC DNA]</scope>
    <source>
        <strain evidence="7 8">Alberta</strain>
        <tissue evidence="7">Whole body</tissue>
    </source>
</reference>
<dbReference type="SUPFAM" id="SSF56317">
    <property type="entry name" value="Carbon-nitrogen hydrolase"/>
    <property type="match status" value="1"/>
</dbReference>
<dbReference type="Proteomes" id="UP000215335">
    <property type="component" value="Unassembled WGS sequence"/>
</dbReference>
<evidence type="ECO:0000256" key="5">
    <source>
        <dbReference type="SAM" id="SignalP"/>
    </source>
</evidence>
<feature type="chain" id="PRO_5012940771" description="CN hydrolase domain-containing protein" evidence="5">
    <location>
        <begin position="23"/>
        <end position="529"/>
    </location>
</feature>
<dbReference type="InterPro" id="IPR012101">
    <property type="entry name" value="Biotinidase-like_euk"/>
</dbReference>
<evidence type="ECO:0000256" key="2">
    <source>
        <dbReference type="ARBA" id="ARBA00022729"/>
    </source>
</evidence>
<keyword evidence="4" id="KW-0325">Glycoprotein</keyword>
<name>A0A232FK70_9HYME</name>
<dbReference type="PANTHER" id="PTHR10609:SF14">
    <property type="entry name" value="BIOTINIDASE"/>
    <property type="match status" value="1"/>
</dbReference>
<dbReference type="STRING" id="543379.A0A232FK70"/>
<comment type="caution">
    <text evidence="7">The sequence shown here is derived from an EMBL/GenBank/DDBJ whole genome shotgun (WGS) entry which is preliminary data.</text>
</comment>
<keyword evidence="3" id="KW-0378">Hydrolase</keyword>
<dbReference type="CDD" id="cd07567">
    <property type="entry name" value="biotinidase_like"/>
    <property type="match status" value="1"/>
</dbReference>
<gene>
    <name evidence="7" type="ORF">TSAR_001922</name>
</gene>
<dbReference type="PROSITE" id="PS50263">
    <property type="entry name" value="CN_HYDROLASE"/>
    <property type="match status" value="1"/>
</dbReference>
<comment type="similarity">
    <text evidence="1">Belongs to the carbon-nitrogen hydrolase superfamily. BTD/VNN family.</text>
</comment>
<dbReference type="PANTHER" id="PTHR10609">
    <property type="entry name" value="BIOTINIDASE-RELATED"/>
    <property type="match status" value="1"/>
</dbReference>
<feature type="domain" description="CN hydrolase" evidence="6">
    <location>
        <begin position="27"/>
        <end position="306"/>
    </location>
</feature>
<organism evidence="7 8">
    <name type="scientific">Trichomalopsis sarcophagae</name>
    <dbReference type="NCBI Taxonomy" id="543379"/>
    <lineage>
        <taxon>Eukaryota</taxon>
        <taxon>Metazoa</taxon>
        <taxon>Ecdysozoa</taxon>
        <taxon>Arthropoda</taxon>
        <taxon>Hexapoda</taxon>
        <taxon>Insecta</taxon>
        <taxon>Pterygota</taxon>
        <taxon>Neoptera</taxon>
        <taxon>Endopterygota</taxon>
        <taxon>Hymenoptera</taxon>
        <taxon>Apocrita</taxon>
        <taxon>Proctotrupomorpha</taxon>
        <taxon>Chalcidoidea</taxon>
        <taxon>Pteromalidae</taxon>
        <taxon>Pteromalinae</taxon>
        <taxon>Trichomalopsis</taxon>
    </lineage>
</organism>
<evidence type="ECO:0000256" key="1">
    <source>
        <dbReference type="ARBA" id="ARBA00008225"/>
    </source>
</evidence>
<keyword evidence="8" id="KW-1185">Reference proteome</keyword>
<evidence type="ECO:0000256" key="4">
    <source>
        <dbReference type="ARBA" id="ARBA00023180"/>
    </source>
</evidence>
<dbReference type="InterPro" id="IPR040154">
    <property type="entry name" value="Biotinidase/VNN"/>
</dbReference>
<dbReference type="Pfam" id="PF19018">
    <property type="entry name" value="Vanin_C"/>
    <property type="match status" value="1"/>
</dbReference>
<dbReference type="AlphaFoldDB" id="A0A232FK70"/>
<evidence type="ECO:0000313" key="7">
    <source>
        <dbReference type="EMBL" id="OXU31065.1"/>
    </source>
</evidence>
<accession>A0A232FK70</accession>
<evidence type="ECO:0000259" key="6">
    <source>
        <dbReference type="PROSITE" id="PS50263"/>
    </source>
</evidence>
<dbReference type="EMBL" id="NNAY01000091">
    <property type="protein sequence ID" value="OXU31065.1"/>
    <property type="molecule type" value="Genomic_DNA"/>
</dbReference>
<dbReference type="OrthoDB" id="10250282at2759"/>
<proteinExistence type="inferred from homology"/>
<protein>
    <recommendedName>
        <fullName evidence="6">CN hydrolase domain-containing protein</fullName>
    </recommendedName>
</protein>
<dbReference type="Pfam" id="PF00795">
    <property type="entry name" value="CN_hydrolase"/>
    <property type="match status" value="1"/>
</dbReference>
<dbReference type="GO" id="GO:0016811">
    <property type="term" value="F:hydrolase activity, acting on carbon-nitrogen (but not peptide) bonds, in linear amides"/>
    <property type="evidence" value="ECO:0007669"/>
    <property type="project" value="InterPro"/>
</dbReference>
<dbReference type="InterPro" id="IPR043957">
    <property type="entry name" value="Vanin_C"/>
</dbReference>
<evidence type="ECO:0000256" key="3">
    <source>
        <dbReference type="ARBA" id="ARBA00022801"/>
    </source>
</evidence>
<dbReference type="Gene3D" id="3.60.110.10">
    <property type="entry name" value="Carbon-nitrogen hydrolase"/>
    <property type="match status" value="1"/>
</dbReference>
<evidence type="ECO:0000313" key="8">
    <source>
        <dbReference type="Proteomes" id="UP000215335"/>
    </source>
</evidence>